<dbReference type="GeneID" id="115922158"/>
<dbReference type="PANTHER" id="PTHR43775">
    <property type="entry name" value="FATTY ACID SYNTHASE"/>
    <property type="match status" value="1"/>
</dbReference>
<dbReference type="CDD" id="cd05274">
    <property type="entry name" value="KR_FAS_SDR_x"/>
    <property type="match status" value="1"/>
</dbReference>
<dbReference type="InterPro" id="IPR014030">
    <property type="entry name" value="Ketoacyl_synth_N"/>
</dbReference>
<sequence>MDDSWRGATGGHRSRSGTLRGAFSLSRGARLTKTVSQEITGKKHKAAIMSSIDDPTMPIDKKVAIVGIGCRYANGINGVRKFWEMLAKGMDCTTPPPSDRFDSSFFLFPGSKIQGKMYNKCAGYLSQNPEHFDRQFFRISPEEANHLDPQIRMLLEVVWESLQDAGIPAHSARGSKTGVYMGVTASEYGVLIGMPNDNINQYTNSGTNSCMTANRVSYEFDFRGPSFTVDTACSSSMYSVHLACEALKNGQCEMAVAGGVNVSLLPITSIGFCQAGMLAPDGKCKSFDKSADGYARGEGVGAVILKPLQRAIDDGDRIYGVIRGGAIANDGRTPGIALPSYDGQVSLIENAYKNANTLPEEVVYVEAHGTGTQVGDRTEASAIGEAMGLNRKVEQPPLYLGSVKSNFGHSEGAAGIAGVIKAALCLYHEQIPKVVHFRSGNESVDFESLNIRVPGELTRWPKAAKKLVGCSSFGFGGANAHIVLEGYQQGTNRNERSYSSHGSNERDSGKPSILFLSAASKDALKQHLEEWGSYLNEVIGNDTRAYNNALYTAAVRSTHHQFRMGIIARSPRDATEQVRLKIDQDPRVSYNVIEGKAPEPHLSVHRLVFVFSGMGSQWWAMARQLMDDDVHFRNIIKRIDKILTKCGAKWSLIHLLTREVDREKINQTEIAQPCICAVQIGMAEFYRIRGITPDAIVGHSVGEVAAAHAAGLLALEDAIRLIYTRGRQLRKTSGMGSMVAILHSAEEIQARLESSEYVSVIDVAAINSPSQIVLSGDKESLAAFSENLRREGIRCVTLKVNNAFHSYQQEEIRKDFLKKVKFLDSAAARENFNMIPVVPLISTVSNQYLDRDQVNSAAYWWKNVRQPVQFKMAIEKLLQDGYNCFLEISPHPVLSPAIRDTLGTSVMNNSNVFVTGSLRRPSDTREVADDRVNLLRSMAKLHVEGYPFDLHHLFQEGPYKVMSLPSYPWQRVLCSATTQKSHKMFRFPISCHPLLGKQQHLSHFSGENSPKVWRSKFSKSTVPWLRDHKLQGNIVIPAAAHTETMIAAAREVYPDSEVVTLRDVKFERFVFASELEGVLEISLETRSREALFALRSYNQTDRSWTLHSKSSIDAPGKVRNSIHQIEEGFHSVKLATDDIRRKCPYETDQQEFYARLWRGGFHLGETFKCVNTAYFSHDYNEALLYASVPEALEREFKLYNFHPALFDSVFQGFGICQMFQEQEKARTTNSNFRTWFQVPRSVRKIHMKGKAPTQMAFHVKMTKANGITYGNAVVADATNQRVFAQVDSMMFENVHSNEPEERVQLWRREWVPFHIEVDDSALRVPQKVPPPTRPLSAIGSEAPGAIIIIKDKQGVSMELKRRMEVESVVSVLDPRILIDGDERFRRVLRSLGMVTDLILLSPLDVKQFGAIGGISKQSFEESQTMTALSPISLYRAVSRHDTKPKPRLWVITRGAHSVMDVDVVDPMMAPAGSFGLTLMHEDPEFPVVTVDLPSLQEPEESAHWLYQYMKSAPNEENYVALRRKVPAPAGDDPKELAFEAHAMRIIMQPQSSFSAPTLSTNWQVDLNESLKQKRLTVKQSHEMPAKTSDKELAIKVTAFSVQQLVDANDRKVGCGYLYAGKILSCSEEVQVMFRMRTNVLGFRTGNQITASLHAKTSDLIPIPANLTPIEAINIVRDYLPAFVAFHDTLKLTENGTVIVCLSSLSDRVGLATTHLALEQGATVFIHVESDDGNILPVEKLLGILGDSRVVITSNENFNTLINDFSVDVLLFAGELPHDTSSLKRLVGKLRPFGTIVQIHGRDAVAGDSRISNLPPNIYFLSIDMALGRFEDMRARMQDAMSRLLHLFSVHNGFQALKSLTVPTAPISKLARSPHASLEEITVNIDEDSIPATLNFDDIHFTANPKASFLVTGGSKGFGLSMVEWLVQCGARHVYVISRNTPEEETILKFKSFRDSGARITHLKVDMGREHEVEKALLAIKDNEDQPLEGIFHCATVYNDAILRHMTTEAWNDVMIPKAYGSLILHQLTTKLGFPIKYFVMMSSIVEMIGNEGQGSYCAANSFLSALCSMRRKIGLPATLLCPGVINTHGHAAREGFVKRWENVGLGSLPPSEILKGLGCILATDYPELGLTGAVDRREYARAFSVMLSHHFSEPGGTFSILKSLFPNRDTFLAADTDIRMRIRLLTPTEAKGVIFATLSTHLVERLGLSGDVSQDATPMSLGLDSHMSTELSSIIHENFGVTLTAMELLNDSLTLGSLTDTIYERVLSCDDEGEEASTQITPTLNIRSEMWYRIEDNLDTPAAQLICFPSVGGGPTMFLPWKSHLAEYDIQMITTQLPGWERREHEKPLHNINDIVSKLAEALMPRLLQGRFAFFGHSLGGLIAFELAHYLWKNFNVYPAHIFISAWYAPTLPYPHPEELEVTGDVYRKMQRILTSHLDSTRTPLPDAMPIKFSFLDQSVMNNVRLMTRLIPSIEAAIITCKKYRFRHKDKLPCQMTVFGGKSDPFVNPSLLDDWSKQISPESRFRKVLYPGKHMYILSASKHLLKEIMIAMRVMQTNQQPPSTPPPIPVADVRPLSASPTVASAPPDPSEAEHKPVPKPRKTSFS</sequence>
<evidence type="ECO:0000256" key="3">
    <source>
        <dbReference type="ARBA" id="ARBA00022553"/>
    </source>
</evidence>
<keyword evidence="3" id="KW-0597">Phosphoprotein</keyword>
<dbReference type="Pfam" id="PF00698">
    <property type="entry name" value="Acyl_transf_1"/>
    <property type="match status" value="1"/>
</dbReference>
<dbReference type="InterPro" id="IPR036291">
    <property type="entry name" value="NAD(P)-bd_dom_sf"/>
</dbReference>
<dbReference type="InterPro" id="IPR013968">
    <property type="entry name" value="PKS_KR"/>
</dbReference>
<feature type="compositionally biased region" description="Basic residues" evidence="6">
    <location>
        <begin position="2597"/>
        <end position="2606"/>
    </location>
</feature>
<feature type="active site" description="Proton donor; for dehydratase activity" evidence="5">
    <location>
        <position position="1207"/>
    </location>
</feature>
<dbReference type="Pfam" id="PF00109">
    <property type="entry name" value="ketoacyl-synt"/>
    <property type="match status" value="1"/>
</dbReference>
<dbReference type="InterPro" id="IPR009081">
    <property type="entry name" value="PP-bd_ACP"/>
</dbReference>
<dbReference type="CDD" id="cd00833">
    <property type="entry name" value="PKS"/>
    <property type="match status" value="1"/>
</dbReference>
<dbReference type="GO" id="GO:0006633">
    <property type="term" value="P:fatty acid biosynthetic process"/>
    <property type="evidence" value="ECO:0000318"/>
    <property type="project" value="GO_Central"/>
</dbReference>
<dbReference type="SUPFAM" id="SSF51735">
    <property type="entry name" value="NAD(P)-binding Rossmann-fold domains"/>
    <property type="match status" value="2"/>
</dbReference>
<dbReference type="PROSITE" id="PS50075">
    <property type="entry name" value="CARRIER"/>
    <property type="match status" value="1"/>
</dbReference>
<dbReference type="EC" id="3.1.2.14" evidence="1"/>
<dbReference type="SUPFAM" id="SSF55048">
    <property type="entry name" value="Probable ACP-binding domain of malonyl-CoA ACP transacylase"/>
    <property type="match status" value="1"/>
</dbReference>
<proteinExistence type="predicted"/>
<dbReference type="SUPFAM" id="SSF53901">
    <property type="entry name" value="Thiolase-like"/>
    <property type="match status" value="1"/>
</dbReference>
<evidence type="ECO:0000313" key="10">
    <source>
        <dbReference type="EnsemblMetazoa" id="XP_030836259"/>
    </source>
</evidence>
<evidence type="ECO:0000259" key="8">
    <source>
        <dbReference type="PROSITE" id="PS52004"/>
    </source>
</evidence>
<dbReference type="Gene3D" id="3.40.50.1820">
    <property type="entry name" value="alpha/beta hydrolase"/>
    <property type="match status" value="1"/>
</dbReference>
<feature type="region of interest" description="C-terminal hotdog fold" evidence="5">
    <location>
        <begin position="1144"/>
        <end position="1300"/>
    </location>
</feature>
<dbReference type="KEGG" id="spu:115922158"/>
<dbReference type="Gene3D" id="3.30.70.3290">
    <property type="match status" value="1"/>
</dbReference>
<dbReference type="Proteomes" id="UP000007110">
    <property type="component" value="Unassembled WGS sequence"/>
</dbReference>
<dbReference type="RefSeq" id="XP_030836259.1">
    <property type="nucleotide sequence ID" value="XM_030980399.1"/>
</dbReference>
<dbReference type="Gene3D" id="1.10.1200.10">
    <property type="entry name" value="ACP-like"/>
    <property type="match status" value="1"/>
</dbReference>
<dbReference type="PANTHER" id="PTHR43775:SF37">
    <property type="entry name" value="SI:DKEY-61P9.11"/>
    <property type="match status" value="1"/>
</dbReference>
<reference evidence="10" key="2">
    <citation type="submission" date="2021-01" db="UniProtKB">
        <authorList>
            <consortium name="EnsemblMetazoa"/>
        </authorList>
    </citation>
    <scope>IDENTIFICATION</scope>
</reference>
<dbReference type="UniPathway" id="UPA00094"/>
<keyword evidence="4" id="KW-0808">Transferase</keyword>
<evidence type="ECO:0000256" key="1">
    <source>
        <dbReference type="ARBA" id="ARBA00012480"/>
    </source>
</evidence>
<evidence type="ECO:0000256" key="2">
    <source>
        <dbReference type="ARBA" id="ARBA00022450"/>
    </source>
</evidence>
<feature type="region of interest" description="Disordered" evidence="6">
    <location>
        <begin position="2557"/>
        <end position="2606"/>
    </location>
</feature>
<dbReference type="InterPro" id="IPR032821">
    <property type="entry name" value="PKS_assoc"/>
</dbReference>
<evidence type="ECO:0000256" key="4">
    <source>
        <dbReference type="ARBA" id="ARBA00022679"/>
    </source>
</evidence>
<dbReference type="GO" id="GO:0004315">
    <property type="term" value="F:3-oxoacyl-[acyl-carrier-protein] synthase activity"/>
    <property type="evidence" value="ECO:0007669"/>
    <property type="project" value="InterPro"/>
</dbReference>
<dbReference type="InterPro" id="IPR014031">
    <property type="entry name" value="Ketoacyl_synth_C"/>
</dbReference>
<dbReference type="Gene3D" id="3.40.366.10">
    <property type="entry name" value="Malonyl-Coenzyme A Acyl Carrier Protein, domain 2"/>
    <property type="match status" value="1"/>
</dbReference>
<dbReference type="OMA" id="WEGRENE"/>
<evidence type="ECO:0000256" key="5">
    <source>
        <dbReference type="PROSITE-ProRule" id="PRU01363"/>
    </source>
</evidence>
<dbReference type="InterPro" id="IPR036736">
    <property type="entry name" value="ACP-like_sf"/>
</dbReference>
<dbReference type="InterPro" id="IPR029058">
    <property type="entry name" value="AB_hydrolase_fold"/>
</dbReference>
<dbReference type="InterPro" id="IPR016039">
    <property type="entry name" value="Thiolase-like"/>
</dbReference>
<dbReference type="Pfam" id="PF02801">
    <property type="entry name" value="Ketoacyl-synt_C"/>
    <property type="match status" value="1"/>
</dbReference>
<dbReference type="Gene3D" id="3.40.50.720">
    <property type="entry name" value="NAD(P)-binding Rossmann-like Domain"/>
    <property type="match status" value="2"/>
</dbReference>
<dbReference type="InterPro" id="IPR016036">
    <property type="entry name" value="Malonyl_transacylase_ACP-bd"/>
</dbReference>
<dbReference type="EnsemblMetazoa" id="XM_030980399">
    <property type="protein sequence ID" value="XP_030836259"/>
    <property type="gene ID" value="LOC115922158"/>
</dbReference>
<dbReference type="OrthoDB" id="329835at2759"/>
<evidence type="ECO:0000259" key="7">
    <source>
        <dbReference type="PROSITE" id="PS50075"/>
    </source>
</evidence>
<dbReference type="InParanoid" id="A0A7M7NGJ2"/>
<dbReference type="InterPro" id="IPR001227">
    <property type="entry name" value="Ac_transferase_dom_sf"/>
</dbReference>
<dbReference type="SUPFAM" id="SSF47336">
    <property type="entry name" value="ACP-like"/>
    <property type="match status" value="1"/>
</dbReference>
<evidence type="ECO:0000256" key="6">
    <source>
        <dbReference type="SAM" id="MobiDB-lite"/>
    </source>
</evidence>
<evidence type="ECO:0000313" key="11">
    <source>
        <dbReference type="Proteomes" id="UP000007110"/>
    </source>
</evidence>
<feature type="region of interest" description="N-terminal hotdog fold" evidence="5">
    <location>
        <begin position="992"/>
        <end position="1119"/>
    </location>
</feature>
<dbReference type="Pfam" id="PF00975">
    <property type="entry name" value="Thioesterase"/>
    <property type="match status" value="1"/>
</dbReference>
<dbReference type="GO" id="GO:0016297">
    <property type="term" value="F:fatty acyl-[ACP] hydrolase activity"/>
    <property type="evidence" value="ECO:0007669"/>
    <property type="project" value="UniProtKB-EC"/>
</dbReference>
<dbReference type="InterPro" id="IPR014043">
    <property type="entry name" value="Acyl_transferase_dom"/>
</dbReference>
<dbReference type="InterPro" id="IPR057326">
    <property type="entry name" value="KR_dom"/>
</dbReference>
<dbReference type="PROSITE" id="PS52004">
    <property type="entry name" value="KS3_2"/>
    <property type="match status" value="1"/>
</dbReference>
<feature type="domain" description="PKS/mFAS DH" evidence="9">
    <location>
        <begin position="992"/>
        <end position="1300"/>
    </location>
</feature>
<accession>A0A7M7NGJ2</accession>
<dbReference type="InterPro" id="IPR016035">
    <property type="entry name" value="Acyl_Trfase/lysoPLipase"/>
</dbReference>
<dbReference type="Gene3D" id="3.90.180.10">
    <property type="entry name" value="Medium-chain alcohol dehydrogenases, catalytic domain"/>
    <property type="match status" value="1"/>
</dbReference>
<protein>
    <recommendedName>
        <fullName evidence="1">oleoyl-[acyl-carrier-protein] hydrolase</fullName>
        <ecNumber evidence="1">3.1.2.14</ecNumber>
    </recommendedName>
</protein>
<dbReference type="GO" id="GO:0004312">
    <property type="term" value="F:fatty acid synthase activity"/>
    <property type="evidence" value="ECO:0000318"/>
    <property type="project" value="GO_Central"/>
</dbReference>
<dbReference type="InterPro" id="IPR050091">
    <property type="entry name" value="PKS_NRPS_Biosynth_Enz"/>
</dbReference>
<evidence type="ECO:0000259" key="9">
    <source>
        <dbReference type="PROSITE" id="PS52019"/>
    </source>
</evidence>
<dbReference type="InterPro" id="IPR042104">
    <property type="entry name" value="PKS_dehydratase_sf"/>
</dbReference>
<dbReference type="Gene3D" id="3.10.129.110">
    <property type="entry name" value="Polyketide synthase dehydratase"/>
    <property type="match status" value="1"/>
</dbReference>
<reference evidence="11" key="1">
    <citation type="submission" date="2015-02" db="EMBL/GenBank/DDBJ databases">
        <title>Genome sequencing for Strongylocentrotus purpuratus.</title>
        <authorList>
            <person name="Murali S."/>
            <person name="Liu Y."/>
            <person name="Vee V."/>
            <person name="English A."/>
            <person name="Wang M."/>
            <person name="Skinner E."/>
            <person name="Han Y."/>
            <person name="Muzny D.M."/>
            <person name="Worley K.C."/>
            <person name="Gibbs R.A."/>
        </authorList>
    </citation>
    <scope>NUCLEOTIDE SEQUENCE</scope>
</reference>
<dbReference type="InterPro" id="IPR049900">
    <property type="entry name" value="PKS_mFAS_DH"/>
</dbReference>
<dbReference type="PROSITE" id="PS00606">
    <property type="entry name" value="KS3_1"/>
    <property type="match status" value="1"/>
</dbReference>
<dbReference type="SMART" id="SM00822">
    <property type="entry name" value="PKS_KR"/>
    <property type="match status" value="1"/>
</dbReference>
<keyword evidence="11" id="KW-1185">Reference proteome</keyword>
<organism evidence="10 11">
    <name type="scientific">Strongylocentrotus purpuratus</name>
    <name type="common">Purple sea urchin</name>
    <dbReference type="NCBI Taxonomy" id="7668"/>
    <lineage>
        <taxon>Eukaryota</taxon>
        <taxon>Metazoa</taxon>
        <taxon>Echinodermata</taxon>
        <taxon>Eleutherozoa</taxon>
        <taxon>Echinozoa</taxon>
        <taxon>Echinoidea</taxon>
        <taxon>Euechinoidea</taxon>
        <taxon>Echinacea</taxon>
        <taxon>Camarodonta</taxon>
        <taxon>Echinidea</taxon>
        <taxon>Strongylocentrotidae</taxon>
        <taxon>Strongylocentrotus</taxon>
    </lineage>
</organism>
<dbReference type="SMART" id="SM00825">
    <property type="entry name" value="PKS_KS"/>
    <property type="match status" value="1"/>
</dbReference>
<feature type="domain" description="Carrier" evidence="7">
    <location>
        <begin position="2192"/>
        <end position="2266"/>
    </location>
</feature>
<feature type="active site" description="Proton acceptor; for dehydratase activity" evidence="5">
    <location>
        <position position="1028"/>
    </location>
</feature>
<keyword evidence="2" id="KW-0596">Phosphopantetheine</keyword>
<dbReference type="Pfam" id="PF08659">
    <property type="entry name" value="KR"/>
    <property type="match status" value="1"/>
</dbReference>
<dbReference type="Pfam" id="PF14765">
    <property type="entry name" value="PS-DH"/>
    <property type="match status" value="1"/>
</dbReference>
<dbReference type="PROSITE" id="PS52019">
    <property type="entry name" value="PKS_MFAS_DH"/>
    <property type="match status" value="1"/>
</dbReference>
<dbReference type="InterPro" id="IPR020807">
    <property type="entry name" value="PKS_DH"/>
</dbReference>
<dbReference type="Pfam" id="PF00550">
    <property type="entry name" value="PP-binding"/>
    <property type="match status" value="1"/>
</dbReference>
<dbReference type="Pfam" id="PF16197">
    <property type="entry name" value="KAsynt_C_assoc"/>
    <property type="match status" value="1"/>
</dbReference>
<name>A0A7M7NGJ2_STRPU</name>
<dbReference type="Gene3D" id="3.40.47.10">
    <property type="match status" value="1"/>
</dbReference>
<dbReference type="InterPro" id="IPR018201">
    <property type="entry name" value="Ketoacyl_synth_AS"/>
</dbReference>
<dbReference type="SUPFAM" id="SSF52151">
    <property type="entry name" value="FabD/lysophospholipase-like"/>
    <property type="match status" value="1"/>
</dbReference>
<dbReference type="SMART" id="SM00827">
    <property type="entry name" value="PKS_AT"/>
    <property type="match status" value="1"/>
</dbReference>
<feature type="domain" description="Ketosynthase family 3 (KS3)" evidence="8">
    <location>
        <begin position="60"/>
        <end position="486"/>
    </location>
</feature>
<dbReference type="InterPro" id="IPR020841">
    <property type="entry name" value="PKS_Beta-ketoAc_synthase_dom"/>
</dbReference>
<dbReference type="SMART" id="SM00826">
    <property type="entry name" value="PKS_DH"/>
    <property type="match status" value="1"/>
</dbReference>
<dbReference type="Pfam" id="PF21089">
    <property type="entry name" value="PKS_DH_N"/>
    <property type="match status" value="1"/>
</dbReference>
<dbReference type="InterPro" id="IPR001031">
    <property type="entry name" value="Thioesterase"/>
</dbReference>
<dbReference type="InterPro" id="IPR049552">
    <property type="entry name" value="PKS_DH_N"/>
</dbReference>
<dbReference type="SUPFAM" id="SSF53474">
    <property type="entry name" value="alpha/beta-Hydrolases"/>
    <property type="match status" value="1"/>
</dbReference>
<dbReference type="InterPro" id="IPR049551">
    <property type="entry name" value="PKS_DH_C"/>
</dbReference>